<feature type="compositionally biased region" description="Low complexity" evidence="1">
    <location>
        <begin position="167"/>
        <end position="178"/>
    </location>
</feature>
<keyword evidence="2" id="KW-0812">Transmembrane</keyword>
<feature type="transmembrane region" description="Helical" evidence="2">
    <location>
        <begin position="20"/>
        <end position="43"/>
    </location>
</feature>
<accession>A0AAD4LM91</accession>
<keyword evidence="2" id="KW-1133">Transmembrane helix</keyword>
<feature type="compositionally biased region" description="Basic residues" evidence="1">
    <location>
        <begin position="280"/>
        <end position="293"/>
    </location>
</feature>
<keyword evidence="2" id="KW-0472">Membrane</keyword>
<evidence type="ECO:0000313" key="4">
    <source>
        <dbReference type="Proteomes" id="UP001201163"/>
    </source>
</evidence>
<feature type="region of interest" description="Disordered" evidence="1">
    <location>
        <begin position="148"/>
        <end position="242"/>
    </location>
</feature>
<comment type="caution">
    <text evidence="3">The sequence shown here is derived from an EMBL/GenBank/DDBJ whole genome shotgun (WGS) entry which is preliminary data.</text>
</comment>
<name>A0AAD4LM91_9AGAM</name>
<feature type="compositionally biased region" description="Basic residues" evidence="1">
    <location>
        <begin position="190"/>
        <end position="212"/>
    </location>
</feature>
<gene>
    <name evidence="3" type="ORF">EDB92DRAFT_1945210</name>
</gene>
<keyword evidence="4" id="KW-1185">Reference proteome</keyword>
<evidence type="ECO:0000313" key="3">
    <source>
        <dbReference type="EMBL" id="KAH8992415.1"/>
    </source>
</evidence>
<feature type="compositionally biased region" description="Low complexity" evidence="1">
    <location>
        <begin position="213"/>
        <end position="237"/>
    </location>
</feature>
<proteinExistence type="predicted"/>
<dbReference type="Proteomes" id="UP001201163">
    <property type="component" value="Unassembled WGS sequence"/>
</dbReference>
<evidence type="ECO:0000256" key="2">
    <source>
        <dbReference type="SAM" id="Phobius"/>
    </source>
</evidence>
<protein>
    <submittedName>
        <fullName evidence="3">Uncharacterized protein</fullName>
    </submittedName>
</protein>
<reference evidence="3" key="1">
    <citation type="submission" date="2022-01" db="EMBL/GenBank/DDBJ databases">
        <title>Comparative genomics reveals a dynamic genome evolution in the ectomycorrhizal milk-cap (Lactarius) mushrooms.</title>
        <authorList>
            <consortium name="DOE Joint Genome Institute"/>
            <person name="Lebreton A."/>
            <person name="Tang N."/>
            <person name="Kuo A."/>
            <person name="LaButti K."/>
            <person name="Drula E."/>
            <person name="Barry K."/>
            <person name="Clum A."/>
            <person name="Lipzen A."/>
            <person name="Mousain D."/>
            <person name="Ng V."/>
            <person name="Wang R."/>
            <person name="Wang X."/>
            <person name="Dai Y."/>
            <person name="Henrissat B."/>
            <person name="Grigoriev I.V."/>
            <person name="Guerin-Laguette A."/>
            <person name="Yu F."/>
            <person name="Martin F.M."/>
        </authorList>
    </citation>
    <scope>NUCLEOTIDE SEQUENCE</scope>
    <source>
        <strain evidence="3">QP</strain>
    </source>
</reference>
<dbReference type="EMBL" id="JAKELL010000022">
    <property type="protein sequence ID" value="KAH8992415.1"/>
    <property type="molecule type" value="Genomic_DNA"/>
</dbReference>
<feature type="region of interest" description="Disordered" evidence="1">
    <location>
        <begin position="279"/>
        <end position="317"/>
    </location>
</feature>
<feature type="region of interest" description="Disordered" evidence="1">
    <location>
        <begin position="340"/>
        <end position="385"/>
    </location>
</feature>
<organism evidence="3 4">
    <name type="scientific">Lactarius akahatsu</name>
    <dbReference type="NCBI Taxonomy" id="416441"/>
    <lineage>
        <taxon>Eukaryota</taxon>
        <taxon>Fungi</taxon>
        <taxon>Dikarya</taxon>
        <taxon>Basidiomycota</taxon>
        <taxon>Agaricomycotina</taxon>
        <taxon>Agaricomycetes</taxon>
        <taxon>Russulales</taxon>
        <taxon>Russulaceae</taxon>
        <taxon>Lactarius</taxon>
    </lineage>
</organism>
<sequence length="385" mass="42958">MSICFGPDFPIRMVLALRYVVVAISVVLHAFSGVCLSILALLLQHFFPFLKQLPPSYYFDHPSDLSHYHFSRRRDSNHSTFSTISDTASYESSDPPLSISEPDPKGYCDDHFTLLLASQARARAARHSSFTLSSSLWTLKEYPTPYLPQVGEEHGSATVPPDRLCDSSSIASSEFSTSPQEEVFSEKSSTSKRSRSGHRHPFRLPPFHRRGSRSLSPSSPGEPQRTSSPLRRASSSSGIDQVRRSSVLKYSASFSPPEFQGLISPPTWMGVFSITVRRASPGHRNRKEKKRKAKSEGEPSASRVGRSRTDPYQAPYFFPSPMSPGAYDYVRLVQHHRKPVLNDHAHTPMSTEGALRAEDEGRSSSPSRGRLRSVWSPLHRSSSHS</sequence>
<dbReference type="AlphaFoldDB" id="A0AAD4LM91"/>
<evidence type="ECO:0000256" key="1">
    <source>
        <dbReference type="SAM" id="MobiDB-lite"/>
    </source>
</evidence>